<name>A0AC11CBM1_SHEEP</name>
<gene>
    <name evidence="1" type="primary">RABAC1</name>
</gene>
<sequence length="294" mass="31870">MLGSRTTVPQRLQNDYTSAPALLGEAVLGRGPRGLQSPGLLSSSPDNTDMAAEKDQQKDAEAEGLSAATLLPKLIPSGAGREWLERRRATIRSWGSFVDQRRFSRPRNLGELCQRLVRNVEYYQSNYVFVFLGLILYCGDVSHAAGGPGCLLWRLLHPLSAHVAVQVCAVRPGGEPRPSVCSGRGRLLSLLLAGWRGLRRLLGPGSHSRSHRLPCRLPPDGGCGRGGAADGTRVRWLRESPQPLELAASVHPGPTRLWPKAPFPRQDQGGTPALEIKLLQLLSKYSASAVGLCR</sequence>
<reference evidence="1" key="1">
    <citation type="submission" date="2020-11" db="EMBL/GenBank/DDBJ databases">
        <authorList>
            <person name="Davenport K.M."/>
            <person name="Bickhart D.M."/>
            <person name="Smith T.P.L."/>
            <person name="Murdoch B.M."/>
            <person name="Rosen B.D."/>
        </authorList>
    </citation>
    <scope>NUCLEOTIDE SEQUENCE [LARGE SCALE GENOMIC DNA]</scope>
    <source>
        <strain evidence="1">OAR_USU_Benz2616</strain>
    </source>
</reference>
<dbReference type="Ensembl" id="ENSOART00020033206.2">
    <property type="protein sequence ID" value="ENSOARP00020027438.2"/>
    <property type="gene ID" value="ENSOARG00020021478.2"/>
</dbReference>
<protein>
    <submittedName>
        <fullName evidence="1">Rab acceptor 1</fullName>
    </submittedName>
</protein>
<evidence type="ECO:0000313" key="1">
    <source>
        <dbReference type="Ensembl" id="ENSOARP00020027438.2"/>
    </source>
</evidence>
<proteinExistence type="predicted"/>
<reference evidence="1" key="3">
    <citation type="submission" date="2025-09" db="UniProtKB">
        <authorList>
            <consortium name="Ensembl"/>
        </authorList>
    </citation>
    <scope>IDENTIFICATION</scope>
</reference>
<reference evidence="1" key="2">
    <citation type="submission" date="2025-08" db="UniProtKB">
        <authorList>
            <consortium name="Ensembl"/>
        </authorList>
    </citation>
    <scope>IDENTIFICATION</scope>
</reference>
<organism evidence="1">
    <name type="scientific">Ovis aries</name>
    <name type="common">Sheep</name>
    <dbReference type="NCBI Taxonomy" id="9940"/>
    <lineage>
        <taxon>Eukaryota</taxon>
        <taxon>Metazoa</taxon>
        <taxon>Chordata</taxon>
        <taxon>Craniata</taxon>
        <taxon>Vertebrata</taxon>
        <taxon>Euteleostomi</taxon>
        <taxon>Mammalia</taxon>
        <taxon>Eutheria</taxon>
        <taxon>Laurasiatheria</taxon>
        <taxon>Artiodactyla</taxon>
        <taxon>Ruminantia</taxon>
        <taxon>Pecora</taxon>
        <taxon>Bovidae</taxon>
        <taxon>Caprinae</taxon>
        <taxon>Ovis</taxon>
    </lineage>
</organism>
<accession>A0AC11CBM1</accession>